<reference evidence="1 2" key="2">
    <citation type="journal article" date="2022" name="Mol. Ecol. Resour.">
        <title>The genomes of chicory, endive, great burdock and yacon provide insights into Asteraceae paleo-polyploidization history and plant inulin production.</title>
        <authorList>
            <person name="Fan W."/>
            <person name="Wang S."/>
            <person name="Wang H."/>
            <person name="Wang A."/>
            <person name="Jiang F."/>
            <person name="Liu H."/>
            <person name="Zhao H."/>
            <person name="Xu D."/>
            <person name="Zhang Y."/>
        </authorList>
    </citation>
    <scope>NUCLEOTIDE SEQUENCE [LARGE SCALE GENOMIC DNA]</scope>
    <source>
        <strain evidence="2">cv. Yunnan</strain>
        <tissue evidence="1">Leaves</tissue>
    </source>
</reference>
<protein>
    <submittedName>
        <fullName evidence="1">Uncharacterized protein</fullName>
    </submittedName>
</protein>
<sequence length="137" mass="15932">MMNDLATFVASEFFLRLENDIKKEALEKYRHMSFVRVTYVAYKKFEPFKRAKSLRTFLATSVGEGLMMWCGEDLVAVEELSISNCDEIRYMWESLRKLKVSYCDALVSFEEKVGEVLTSLRVLNVSPNSIEEFCQVL</sequence>
<gene>
    <name evidence="1" type="ORF">L1987_03079</name>
</gene>
<dbReference type="EMBL" id="CM042018">
    <property type="protein sequence ID" value="KAI3828967.1"/>
    <property type="molecule type" value="Genomic_DNA"/>
</dbReference>
<proteinExistence type="predicted"/>
<evidence type="ECO:0000313" key="2">
    <source>
        <dbReference type="Proteomes" id="UP001056120"/>
    </source>
</evidence>
<dbReference type="Proteomes" id="UP001056120">
    <property type="component" value="Linkage Group LG01"/>
</dbReference>
<reference evidence="2" key="1">
    <citation type="journal article" date="2022" name="Mol. Ecol. Resour.">
        <title>The genomes of chicory, endive, great burdock and yacon provide insights into Asteraceae palaeo-polyploidization history and plant inulin production.</title>
        <authorList>
            <person name="Fan W."/>
            <person name="Wang S."/>
            <person name="Wang H."/>
            <person name="Wang A."/>
            <person name="Jiang F."/>
            <person name="Liu H."/>
            <person name="Zhao H."/>
            <person name="Xu D."/>
            <person name="Zhang Y."/>
        </authorList>
    </citation>
    <scope>NUCLEOTIDE SEQUENCE [LARGE SCALE GENOMIC DNA]</scope>
    <source>
        <strain evidence="2">cv. Yunnan</strain>
    </source>
</reference>
<name>A0ACB9K9M0_9ASTR</name>
<comment type="caution">
    <text evidence="1">The sequence shown here is derived from an EMBL/GenBank/DDBJ whole genome shotgun (WGS) entry which is preliminary data.</text>
</comment>
<keyword evidence="2" id="KW-1185">Reference proteome</keyword>
<evidence type="ECO:0000313" key="1">
    <source>
        <dbReference type="EMBL" id="KAI3828967.1"/>
    </source>
</evidence>
<accession>A0ACB9K9M0</accession>
<organism evidence="1 2">
    <name type="scientific">Smallanthus sonchifolius</name>
    <dbReference type="NCBI Taxonomy" id="185202"/>
    <lineage>
        <taxon>Eukaryota</taxon>
        <taxon>Viridiplantae</taxon>
        <taxon>Streptophyta</taxon>
        <taxon>Embryophyta</taxon>
        <taxon>Tracheophyta</taxon>
        <taxon>Spermatophyta</taxon>
        <taxon>Magnoliopsida</taxon>
        <taxon>eudicotyledons</taxon>
        <taxon>Gunneridae</taxon>
        <taxon>Pentapetalae</taxon>
        <taxon>asterids</taxon>
        <taxon>campanulids</taxon>
        <taxon>Asterales</taxon>
        <taxon>Asteraceae</taxon>
        <taxon>Asteroideae</taxon>
        <taxon>Heliantheae alliance</taxon>
        <taxon>Millerieae</taxon>
        <taxon>Smallanthus</taxon>
    </lineage>
</organism>